<feature type="coiled-coil region" evidence="1">
    <location>
        <begin position="523"/>
        <end position="571"/>
    </location>
</feature>
<dbReference type="Gene3D" id="3.40.50.300">
    <property type="entry name" value="P-loop containing nucleotide triphosphate hydrolases"/>
    <property type="match status" value="2"/>
</dbReference>
<protein>
    <submittedName>
        <fullName evidence="3">Nuclease SbcCD subunit C</fullName>
    </submittedName>
</protein>
<dbReference type="PANTHER" id="PTHR32114:SF2">
    <property type="entry name" value="ABC TRANSPORTER ABCH.3"/>
    <property type="match status" value="1"/>
</dbReference>
<organism evidence="3">
    <name type="scientific">bioreactor metagenome</name>
    <dbReference type="NCBI Taxonomy" id="1076179"/>
    <lineage>
        <taxon>unclassified sequences</taxon>
        <taxon>metagenomes</taxon>
        <taxon>ecological metagenomes</taxon>
    </lineage>
</organism>
<gene>
    <name evidence="3" type="primary">sbcC_1</name>
    <name evidence="3" type="ORF">SDC9_04056</name>
</gene>
<dbReference type="GO" id="GO:0006302">
    <property type="term" value="P:double-strand break repair"/>
    <property type="evidence" value="ECO:0007669"/>
    <property type="project" value="InterPro"/>
</dbReference>
<dbReference type="PANTHER" id="PTHR32114">
    <property type="entry name" value="ABC TRANSPORTER ABCH.3"/>
    <property type="match status" value="1"/>
</dbReference>
<reference evidence="3" key="1">
    <citation type="submission" date="2019-08" db="EMBL/GenBank/DDBJ databases">
        <authorList>
            <person name="Kucharzyk K."/>
            <person name="Murdoch R.W."/>
            <person name="Higgins S."/>
            <person name="Loffler F."/>
        </authorList>
    </citation>
    <scope>NUCLEOTIDE SEQUENCE</scope>
</reference>
<evidence type="ECO:0000259" key="2">
    <source>
        <dbReference type="Pfam" id="PF13476"/>
    </source>
</evidence>
<keyword evidence="1" id="KW-0175">Coiled coil</keyword>
<feature type="domain" description="Rad50/SbcC-type AAA" evidence="2">
    <location>
        <begin position="6"/>
        <end position="232"/>
    </location>
</feature>
<accession>A0A644SXU2</accession>
<dbReference type="EMBL" id="VSSQ01000007">
    <property type="protein sequence ID" value="MPL58522.1"/>
    <property type="molecule type" value="Genomic_DNA"/>
</dbReference>
<dbReference type="GO" id="GO:0016887">
    <property type="term" value="F:ATP hydrolysis activity"/>
    <property type="evidence" value="ECO:0007669"/>
    <property type="project" value="InterPro"/>
</dbReference>
<feature type="coiled-coil region" evidence="1">
    <location>
        <begin position="232"/>
        <end position="262"/>
    </location>
</feature>
<sequence>MKPLYLSMTAFGPYAGEQELDFGELKNRSFFLIHGPTGAGKTTILDAMCFALYGDTSGARDGKAMRSDYADPAVLTEVVFDFSIGADRYRIKRVPEQERPKKRGDGTTVKHAEAELYRLVELESALLETGWSKVTEKIENLLGFKSAQFRQVVLLPQGDFRKLLTANSTERQEIMQMLFKTEQYRFIEERLKTKAQELKKAFDELGKEQTWVLQEAAVTAREELAARQQAVIQATECLKQELQKAVQDLEQAQQTMAAAKVLEAKFLEQAGAEQVLVGLKAKVPTVEVYRLDLGLAVKAARLIDVEKALLILRGDRLQLEKELHSSQTAVQVAIQAQAAAEEQLAKELARDAEREQADREVMRLNELSSKANDLVAALQSVEVCRKQAAEAERAKDSAVKKLNSAKKHIEEYNKHYKQQMDIAARLGRYQAQLAELQRVIAARKSLEKVNIACSTAAKQVTEQEKVLNSLEAACRQVKDRLQELQEQWAKGQAGFMAASLEVGKPCPVCGSAHHPRPAEASGQMTDEQQLKAQQQRVQKAEQEREVQFQKLGHLKTEYNTLVNRQQDLERELGLAAAAQLSDLLADEKSSQTSYEAALAAEQQVKKIDRLLSDLEDQRKECEEQVEQAEKSWRLAEAAYQKAEAVANERQLAVPAEYRDPAQLGKAQQQAVKQQTFLRAALETAQTTVQATGQQKIKCQTVLDGVQTHFAATVKRLEADEADFAARLQQAGFADEAEYQQAKKPADYREKLEERIGLFDRELATAKDRATRAQQEVAGLEQPDMAIVQSRLAACQAAHSELLAGYTASMAQVERQAKWLDKLTSINTAISKIEADYGLVGRLAEVVNGTNPYRLTFQRFVLGALLDDVATAANERLKTMSRGRYLLQRTMDRARKNAAGGLELEVFDNYTGVARGVTTLSGGETFLASLSLALGLADVVQSYAGGMHLDTILVDEGFGTLDPECLDFAIKALLDLQRGGRLVGIISHVPELKERIDARLEVVPTERGSRASFKVG</sequence>
<comment type="caution">
    <text evidence="3">The sequence shown here is derived from an EMBL/GenBank/DDBJ whole genome shotgun (WGS) entry which is preliminary data.</text>
</comment>
<dbReference type="InterPro" id="IPR027417">
    <property type="entry name" value="P-loop_NTPase"/>
</dbReference>
<dbReference type="SUPFAM" id="SSF52540">
    <property type="entry name" value="P-loop containing nucleoside triphosphate hydrolases"/>
    <property type="match status" value="1"/>
</dbReference>
<feature type="coiled-coil region" evidence="1">
    <location>
        <begin position="597"/>
        <end position="638"/>
    </location>
</feature>
<dbReference type="Pfam" id="PF13558">
    <property type="entry name" value="SbcC_Walker_B"/>
    <property type="match status" value="1"/>
</dbReference>
<proteinExistence type="predicted"/>
<dbReference type="InterPro" id="IPR038729">
    <property type="entry name" value="Rad50/SbcC_AAA"/>
</dbReference>
<evidence type="ECO:0000313" key="3">
    <source>
        <dbReference type="EMBL" id="MPL58522.1"/>
    </source>
</evidence>
<feature type="coiled-coil region" evidence="1">
    <location>
        <begin position="338"/>
        <end position="415"/>
    </location>
</feature>
<dbReference type="Pfam" id="PF13476">
    <property type="entry name" value="AAA_23"/>
    <property type="match status" value="1"/>
</dbReference>
<evidence type="ECO:0000256" key="1">
    <source>
        <dbReference type="SAM" id="Coils"/>
    </source>
</evidence>
<feature type="coiled-coil region" evidence="1">
    <location>
        <begin position="460"/>
        <end position="487"/>
    </location>
</feature>
<dbReference type="AlphaFoldDB" id="A0A644SXU2"/>
<name>A0A644SXU2_9ZZZZ</name>